<reference evidence="1 2" key="1">
    <citation type="submission" date="2018-09" db="EMBL/GenBank/DDBJ databases">
        <title>Genomic Encyclopedia of Archaeal and Bacterial Type Strains, Phase II (KMG-II): from individual species to whole genera.</title>
        <authorList>
            <person name="Goeker M."/>
        </authorList>
    </citation>
    <scope>NUCLEOTIDE SEQUENCE [LARGE SCALE GENOMIC DNA]</scope>
    <source>
        <strain evidence="1 2">DSM 21950</strain>
    </source>
</reference>
<evidence type="ECO:0000313" key="2">
    <source>
        <dbReference type="Proteomes" id="UP000284531"/>
    </source>
</evidence>
<comment type="caution">
    <text evidence="1">The sequence shown here is derived from an EMBL/GenBank/DDBJ whole genome shotgun (WGS) entry which is preliminary data.</text>
</comment>
<organism evidence="1 2">
    <name type="scientific">Marinifilum flexuosum</name>
    <dbReference type="NCBI Taxonomy" id="1117708"/>
    <lineage>
        <taxon>Bacteria</taxon>
        <taxon>Pseudomonadati</taxon>
        <taxon>Bacteroidota</taxon>
        <taxon>Bacteroidia</taxon>
        <taxon>Marinilabiliales</taxon>
        <taxon>Marinifilaceae</taxon>
    </lineage>
</organism>
<dbReference type="AlphaFoldDB" id="A0A419X3V5"/>
<dbReference type="EMBL" id="RAPQ01000009">
    <property type="protein sequence ID" value="RKE02405.1"/>
    <property type="molecule type" value="Genomic_DNA"/>
</dbReference>
<gene>
    <name evidence="1" type="ORF">BXY64_2494</name>
</gene>
<evidence type="ECO:0000313" key="1">
    <source>
        <dbReference type="EMBL" id="RKE02405.1"/>
    </source>
</evidence>
<dbReference type="RefSeq" id="WP_120240274.1">
    <property type="nucleotide sequence ID" value="NZ_CANNEC010000001.1"/>
</dbReference>
<accession>A0A419X3V5</accession>
<dbReference type="OrthoDB" id="1122365at2"/>
<name>A0A419X3V5_9BACT</name>
<dbReference type="Proteomes" id="UP000284531">
    <property type="component" value="Unassembled WGS sequence"/>
</dbReference>
<protein>
    <submittedName>
        <fullName evidence="1">Uncharacterized protein</fullName>
    </submittedName>
</protein>
<sequence length="69" mass="7908">MDLKSNRIHLEESLKDLKQKLVALDMLMHNTTIVGDPLRNRNSLLKNYSKSNPFATDNKSSNLILNKNI</sequence>
<proteinExistence type="predicted"/>
<keyword evidence="2" id="KW-1185">Reference proteome</keyword>